<dbReference type="EMBL" id="FUZF01000002">
    <property type="protein sequence ID" value="SKB45138.1"/>
    <property type="molecule type" value="Genomic_DNA"/>
</dbReference>
<dbReference type="RefSeq" id="WP_079641024.1">
    <property type="nucleotide sequence ID" value="NZ_FUZF01000002.1"/>
</dbReference>
<sequence length="313" mass="36934">MGFEVVHIEDSGYSFKYQSFFDRISNAFHKLFLKDNYKKKLYDDYVIKRQFEILNTCQHFDNALVIRADFFSMDLIETIRPKVSNFFSFHFDGIDRDKSILEYANLFDDFYVFDEADLKKAFSNNWKYSTNFYIDYPGATLNNNSVGIYYDVYYVSFYHESRIEDVVLIHKTLKGIFKSIKFIVFCRLEDLEKLPSYVKEEMEITQSTISYDEQLTIVANSAVIIDLVLSEHSGWSFRLMESIQFEKKVITTNDAVINADFYNPNNIFVLTKENHGEIAAFLKIPYQKLPESIVRKYGFTEWLESKITNGENE</sequence>
<evidence type="ECO:0000313" key="1">
    <source>
        <dbReference type="EMBL" id="SKB45138.1"/>
    </source>
</evidence>
<keyword evidence="2" id="KW-1185">Reference proteome</keyword>
<gene>
    <name evidence="1" type="ORF">SAMN05660841_00578</name>
</gene>
<dbReference type="STRING" id="1513896.SAMN05660841_00578"/>
<dbReference type="AlphaFoldDB" id="A0A1T5BD40"/>
<accession>A0A1T5BD40</accession>
<dbReference type="OrthoDB" id="3251881at2"/>
<dbReference type="Proteomes" id="UP000190150">
    <property type="component" value="Unassembled WGS sequence"/>
</dbReference>
<evidence type="ECO:0000313" key="2">
    <source>
        <dbReference type="Proteomes" id="UP000190150"/>
    </source>
</evidence>
<reference evidence="2" key="1">
    <citation type="submission" date="2017-02" db="EMBL/GenBank/DDBJ databases">
        <authorList>
            <person name="Varghese N."/>
            <person name="Submissions S."/>
        </authorList>
    </citation>
    <scope>NUCLEOTIDE SEQUENCE [LARGE SCALE GENOMIC DNA]</scope>
    <source>
        <strain evidence="2">DSM 24091</strain>
    </source>
</reference>
<protein>
    <submittedName>
        <fullName evidence="1">Uncharacterized protein</fullName>
    </submittedName>
</protein>
<name>A0A1T5BD40_9SPHI</name>
<proteinExistence type="predicted"/>
<organism evidence="1 2">
    <name type="scientific">Sphingobacterium nematocida</name>
    <dbReference type="NCBI Taxonomy" id="1513896"/>
    <lineage>
        <taxon>Bacteria</taxon>
        <taxon>Pseudomonadati</taxon>
        <taxon>Bacteroidota</taxon>
        <taxon>Sphingobacteriia</taxon>
        <taxon>Sphingobacteriales</taxon>
        <taxon>Sphingobacteriaceae</taxon>
        <taxon>Sphingobacterium</taxon>
    </lineage>
</organism>